<dbReference type="AlphaFoldDB" id="C7LP34"/>
<dbReference type="OrthoDB" id="9790710at2"/>
<evidence type="ECO:0008006" key="3">
    <source>
        <dbReference type="Google" id="ProtNLM"/>
    </source>
</evidence>
<dbReference type="HOGENOM" id="CLU_805922_0_0_7"/>
<dbReference type="Gene3D" id="3.40.50.2000">
    <property type="entry name" value="Glycogen Phosphorylase B"/>
    <property type="match status" value="1"/>
</dbReference>
<protein>
    <recommendedName>
        <fullName evidence="3">Glycosyl transferase group 1</fullName>
    </recommendedName>
</protein>
<accession>C7LP34</accession>
<dbReference type="KEGG" id="dba:Dbac_3276"/>
<sequence length="344" mass="38843">MKMARVFISGQENVGWSLDYDHAYISAACKEAGYALESAMYRSDIVHNISWSGFNNIFAFWLRKKVLLTCSNFIEPDKSNYSLLDKWNKLKDRPITWLCPSSKQKKLLDRYGLKTALLPFFIDYGLFAGNIEETVTREELLQEFAIPEDVVQARMLIGSFQRDSLGKDLNVQKWQKNPEMLVRMLSFLPRERFLLLLAGPRRHYIRKRCRDLGIPHWFVGKETAGDDLAINTLPVEAIARLYRLVDVYAVTSASEGGPKAILECAASRTLCLSTDVGLALDYLDPSFVFSDENAYGRYLYGLVTGEVACPAAYVEKAFLGCRQKHAPPAQAHALGKVYADSLAL</sequence>
<keyword evidence="2" id="KW-1185">Reference proteome</keyword>
<name>C7LP34_DESBD</name>
<dbReference type="Proteomes" id="UP000002216">
    <property type="component" value="Chromosome"/>
</dbReference>
<dbReference type="eggNOG" id="COG0438">
    <property type="taxonomic scope" value="Bacteria"/>
</dbReference>
<evidence type="ECO:0000313" key="1">
    <source>
        <dbReference type="EMBL" id="ACU91350.1"/>
    </source>
</evidence>
<dbReference type="EMBL" id="CP001629">
    <property type="protein sequence ID" value="ACU91350.1"/>
    <property type="molecule type" value="Genomic_DNA"/>
</dbReference>
<reference evidence="1 2" key="1">
    <citation type="journal article" date="2009" name="Stand. Genomic Sci.">
        <title>Complete genome sequence of Desulfomicrobium baculatum type strain (X).</title>
        <authorList>
            <person name="Copeland A."/>
            <person name="Spring S."/>
            <person name="Goker M."/>
            <person name="Schneider S."/>
            <person name="Lapidus A."/>
            <person name="Del Rio T.G."/>
            <person name="Tice H."/>
            <person name="Cheng J.F."/>
            <person name="Chen F."/>
            <person name="Nolan M."/>
            <person name="Bruce D."/>
            <person name="Goodwin L."/>
            <person name="Pitluck S."/>
            <person name="Ivanova N."/>
            <person name="Mavrommatis K."/>
            <person name="Ovchinnikova G."/>
            <person name="Pati A."/>
            <person name="Chen A."/>
            <person name="Palaniappan K."/>
            <person name="Land M."/>
            <person name="Hauser L."/>
            <person name="Chang Y.J."/>
            <person name="Jeffries C.C."/>
            <person name="Meincke L."/>
            <person name="Sims D."/>
            <person name="Brettin T."/>
            <person name="Detter J.C."/>
            <person name="Han C."/>
            <person name="Chain P."/>
            <person name="Bristow J."/>
            <person name="Eisen J.A."/>
            <person name="Markowitz V."/>
            <person name="Hugenholtz P."/>
            <person name="Kyrpides N.C."/>
            <person name="Klenk H.P."/>
            <person name="Lucas S."/>
        </authorList>
    </citation>
    <scope>NUCLEOTIDE SEQUENCE [LARGE SCALE GENOMIC DNA]</scope>
    <source>
        <strain evidence="2">DSM 4028 / VKM B-1378 / X</strain>
    </source>
</reference>
<dbReference type="STRING" id="525897.Dbac_3276"/>
<organism evidence="1 2">
    <name type="scientific">Desulfomicrobium baculatum (strain DSM 4028 / VKM B-1378 / X)</name>
    <name type="common">Desulfovibrio baculatus</name>
    <dbReference type="NCBI Taxonomy" id="525897"/>
    <lineage>
        <taxon>Bacteria</taxon>
        <taxon>Pseudomonadati</taxon>
        <taxon>Thermodesulfobacteriota</taxon>
        <taxon>Desulfovibrionia</taxon>
        <taxon>Desulfovibrionales</taxon>
        <taxon>Desulfomicrobiaceae</taxon>
        <taxon>Desulfomicrobium</taxon>
    </lineage>
</organism>
<proteinExistence type="predicted"/>
<gene>
    <name evidence="1" type="ordered locus">Dbac_3276</name>
</gene>
<dbReference type="SUPFAM" id="SSF53756">
    <property type="entry name" value="UDP-Glycosyltransferase/glycogen phosphorylase"/>
    <property type="match status" value="1"/>
</dbReference>
<evidence type="ECO:0000313" key="2">
    <source>
        <dbReference type="Proteomes" id="UP000002216"/>
    </source>
</evidence>
<dbReference type="RefSeq" id="WP_015775439.1">
    <property type="nucleotide sequence ID" value="NC_013173.1"/>
</dbReference>